<feature type="non-terminal residue" evidence="3">
    <location>
        <position position="1"/>
    </location>
</feature>
<keyword evidence="1" id="KW-0539">Nucleus</keyword>
<dbReference type="GO" id="GO:0005634">
    <property type="term" value="C:nucleus"/>
    <property type="evidence" value="ECO:0007669"/>
    <property type="project" value="UniProtKB-SubCell"/>
</dbReference>
<reference evidence="3 4" key="1">
    <citation type="submission" date="2019-08" db="EMBL/GenBank/DDBJ databases">
        <title>Whole genome of Aphis craccivora.</title>
        <authorList>
            <person name="Voronova N.V."/>
            <person name="Shulinski R.S."/>
            <person name="Bandarenka Y.V."/>
            <person name="Zhorov D.G."/>
            <person name="Warner D."/>
        </authorList>
    </citation>
    <scope>NUCLEOTIDE SEQUENCE [LARGE SCALE GENOMIC DNA]</scope>
    <source>
        <strain evidence="3">180601</strain>
        <tissue evidence="3">Whole Body</tissue>
    </source>
</reference>
<dbReference type="PANTHER" id="PTHR46609">
    <property type="entry name" value="EXONUCLEASE, PHAGE-TYPE/RECB, C-TERMINAL DOMAIN-CONTAINING PROTEIN"/>
    <property type="match status" value="1"/>
</dbReference>
<evidence type="ECO:0000313" key="3">
    <source>
        <dbReference type="EMBL" id="KAF0712920.1"/>
    </source>
</evidence>
<dbReference type="AlphaFoldDB" id="A0A6G0VXC5"/>
<dbReference type="Pfam" id="PF09588">
    <property type="entry name" value="YqaJ"/>
    <property type="match status" value="1"/>
</dbReference>
<dbReference type="Gene3D" id="3.90.320.10">
    <property type="match status" value="1"/>
</dbReference>
<dbReference type="Proteomes" id="UP000478052">
    <property type="component" value="Unassembled WGS sequence"/>
</dbReference>
<dbReference type="InterPro" id="IPR019080">
    <property type="entry name" value="YqaJ_viral_recombinase"/>
</dbReference>
<comment type="caution">
    <text evidence="3">The sequence shown here is derived from an EMBL/GenBank/DDBJ whole genome shotgun (WGS) entry which is preliminary data.</text>
</comment>
<dbReference type="Pfam" id="PF02944">
    <property type="entry name" value="BESS"/>
    <property type="match status" value="1"/>
</dbReference>
<protein>
    <submittedName>
        <fullName evidence="3">YqaJ domain-containing protein</fullName>
    </submittedName>
</protein>
<dbReference type="InterPro" id="IPR004210">
    <property type="entry name" value="BESS_motif"/>
</dbReference>
<evidence type="ECO:0000259" key="2">
    <source>
        <dbReference type="PROSITE" id="PS51031"/>
    </source>
</evidence>
<dbReference type="PANTHER" id="PTHR46609:SF8">
    <property type="entry name" value="YQAJ VIRAL RECOMBINASE DOMAIN-CONTAINING PROTEIN"/>
    <property type="match status" value="1"/>
</dbReference>
<feature type="non-terminal residue" evidence="3">
    <location>
        <position position="617"/>
    </location>
</feature>
<keyword evidence="4" id="KW-1185">Reference proteome</keyword>
<comment type="subcellular location">
    <subcellularLocation>
        <location evidence="1">Nucleus</location>
    </subcellularLocation>
</comment>
<accession>A0A6G0VXC5</accession>
<dbReference type="Pfam" id="PF20700">
    <property type="entry name" value="Mutator"/>
    <property type="match status" value="1"/>
</dbReference>
<dbReference type="InterPro" id="IPR011335">
    <property type="entry name" value="Restrct_endonuc-II-like"/>
</dbReference>
<dbReference type="EMBL" id="VUJU01010807">
    <property type="protein sequence ID" value="KAF0712920.1"/>
    <property type="molecule type" value="Genomic_DNA"/>
</dbReference>
<sequence>VNETRREGASGSEAPRKNRKTYAYAEILNFLHPVVKKRKTTGNMSLIDTTFIENSPTGIEDNIDVDIAEIGLSCTDANVPQQSSSDPDKAFLMSFLPDIKKLSEEKKLELKFQFLQSLKKFPSIGQRQLAELSVALEMPSMANTTYSRVHKSMHSSIHDSARTEMLKAGEEERRLAIEDGNALCTVVADGQWGKRSYKSKYDALSGVTTIIGYRTKKVLFVGIRNRYCVVCHRAALKQIEKPKHSCFKNWNKSATSIEADGVVEGFQKSIEMHNLKYNKLIGDGDSSVTKRHNEVLPYILSNIMRFRTGIVTAIKYRRKENKSTTQQASDLANDIMNSPYHILGEHKKCDKYFCKGSKTGDQNLVSSLLKNFDNNICEQFNSMINKYIGGKKTNLSQKHTYNTRVEAAVIAFNSQSYLCTIPKSITNASPETFGKRFLSDAKRIRVNNCRRRILFPKNKIHLKVSGPDEDYGLSEPFIEDISEEDIKQKKNRETRNQADSQIWHVERRNRITASNFCKICKMRPHTFCKNTVYSLLYGNNIQAKALDYGNSIEQYARNEFETKFGLKVSPAGLYVDSEIPYLAASPDGFVGYDSLIEIKFSYSAKDCDTIIHAIKEG</sequence>
<dbReference type="PROSITE" id="PS51031">
    <property type="entry name" value="BESS"/>
    <property type="match status" value="1"/>
</dbReference>
<dbReference type="InterPro" id="IPR051703">
    <property type="entry name" value="NF-kappa-B_Signaling_Reg"/>
</dbReference>
<name>A0A6G0VXC5_APHCR</name>
<dbReference type="InterPro" id="IPR049012">
    <property type="entry name" value="Mutator_transp_dom"/>
</dbReference>
<gene>
    <name evidence="3" type="ORF">FWK35_00026963</name>
</gene>
<dbReference type="OrthoDB" id="6779242at2759"/>
<dbReference type="GO" id="GO:0006281">
    <property type="term" value="P:DNA repair"/>
    <property type="evidence" value="ECO:0007669"/>
    <property type="project" value="UniProtKB-ARBA"/>
</dbReference>
<organism evidence="3 4">
    <name type="scientific">Aphis craccivora</name>
    <name type="common">Cowpea aphid</name>
    <dbReference type="NCBI Taxonomy" id="307492"/>
    <lineage>
        <taxon>Eukaryota</taxon>
        <taxon>Metazoa</taxon>
        <taxon>Ecdysozoa</taxon>
        <taxon>Arthropoda</taxon>
        <taxon>Hexapoda</taxon>
        <taxon>Insecta</taxon>
        <taxon>Pterygota</taxon>
        <taxon>Neoptera</taxon>
        <taxon>Paraneoptera</taxon>
        <taxon>Hemiptera</taxon>
        <taxon>Sternorrhyncha</taxon>
        <taxon>Aphidomorpha</taxon>
        <taxon>Aphidoidea</taxon>
        <taxon>Aphididae</taxon>
        <taxon>Aphidini</taxon>
        <taxon>Aphis</taxon>
        <taxon>Aphis</taxon>
    </lineage>
</organism>
<evidence type="ECO:0000313" key="4">
    <source>
        <dbReference type="Proteomes" id="UP000478052"/>
    </source>
</evidence>
<dbReference type="SUPFAM" id="SSF52980">
    <property type="entry name" value="Restriction endonuclease-like"/>
    <property type="match status" value="1"/>
</dbReference>
<dbReference type="GO" id="GO:0003677">
    <property type="term" value="F:DNA binding"/>
    <property type="evidence" value="ECO:0007669"/>
    <property type="project" value="InterPro"/>
</dbReference>
<evidence type="ECO:0000256" key="1">
    <source>
        <dbReference type="PROSITE-ProRule" id="PRU00371"/>
    </source>
</evidence>
<dbReference type="InterPro" id="IPR011604">
    <property type="entry name" value="PDDEXK-like_dom_sf"/>
</dbReference>
<feature type="domain" description="BESS" evidence="2">
    <location>
        <begin position="85"/>
        <end position="124"/>
    </location>
</feature>
<proteinExistence type="predicted"/>
<dbReference type="CDD" id="cd22343">
    <property type="entry name" value="PDDEXK_lambda_exonuclease-like"/>
    <property type="match status" value="1"/>
</dbReference>